<evidence type="ECO:0000313" key="3">
    <source>
        <dbReference type="Proteomes" id="UP000267096"/>
    </source>
</evidence>
<dbReference type="WBParaSite" id="ASIM_0000760501-mRNA-1">
    <property type="protein sequence ID" value="ASIM_0000760501-mRNA-1"/>
    <property type="gene ID" value="ASIM_0000760501"/>
</dbReference>
<organism evidence="4">
    <name type="scientific">Anisakis simplex</name>
    <name type="common">Herring worm</name>
    <dbReference type="NCBI Taxonomy" id="6269"/>
    <lineage>
        <taxon>Eukaryota</taxon>
        <taxon>Metazoa</taxon>
        <taxon>Ecdysozoa</taxon>
        <taxon>Nematoda</taxon>
        <taxon>Chromadorea</taxon>
        <taxon>Rhabditida</taxon>
        <taxon>Spirurina</taxon>
        <taxon>Ascaridomorpha</taxon>
        <taxon>Ascaridoidea</taxon>
        <taxon>Anisakidae</taxon>
        <taxon>Anisakis</taxon>
        <taxon>Anisakis simplex complex</taxon>
    </lineage>
</organism>
<keyword evidence="3" id="KW-1185">Reference proteome</keyword>
<accession>A0A0M3JIY9</accession>
<feature type="region of interest" description="Disordered" evidence="1">
    <location>
        <begin position="1"/>
        <end position="26"/>
    </location>
</feature>
<reference evidence="2 3" key="2">
    <citation type="submission" date="2018-11" db="EMBL/GenBank/DDBJ databases">
        <authorList>
            <consortium name="Pathogen Informatics"/>
        </authorList>
    </citation>
    <scope>NUCLEOTIDE SEQUENCE [LARGE SCALE GENOMIC DNA]</scope>
</reference>
<gene>
    <name evidence="2" type="ORF">ASIM_LOCUS7370</name>
</gene>
<protein>
    <submittedName>
        <fullName evidence="2 4">Uncharacterized protein</fullName>
    </submittedName>
</protein>
<name>A0A0M3JIY9_ANISI</name>
<evidence type="ECO:0000256" key="1">
    <source>
        <dbReference type="SAM" id="MobiDB-lite"/>
    </source>
</evidence>
<dbReference type="Proteomes" id="UP000267096">
    <property type="component" value="Unassembled WGS sequence"/>
</dbReference>
<dbReference type="EMBL" id="UYRR01017690">
    <property type="protein sequence ID" value="VDK29043.1"/>
    <property type="molecule type" value="Genomic_DNA"/>
</dbReference>
<sequence length="91" mass="9351">AQPPCEKAADTNTSRRAAKATTPAVPAAEYRGTAAGASCRGSGTRDGSIPCMRTTSSLVPSTQLFQAATAFQNCCGLEDPRAEGRMPSTSE</sequence>
<proteinExistence type="predicted"/>
<dbReference type="AlphaFoldDB" id="A0A0M3JIY9"/>
<reference evidence="4" key="1">
    <citation type="submission" date="2017-02" db="UniProtKB">
        <authorList>
            <consortium name="WormBaseParasite"/>
        </authorList>
    </citation>
    <scope>IDENTIFICATION</scope>
</reference>
<evidence type="ECO:0000313" key="2">
    <source>
        <dbReference type="EMBL" id="VDK29043.1"/>
    </source>
</evidence>
<evidence type="ECO:0000313" key="4">
    <source>
        <dbReference type="WBParaSite" id="ASIM_0000760501-mRNA-1"/>
    </source>
</evidence>